<organism evidence="1">
    <name type="scientific">bioreactor metagenome</name>
    <dbReference type="NCBI Taxonomy" id="1076179"/>
    <lineage>
        <taxon>unclassified sequences</taxon>
        <taxon>metagenomes</taxon>
        <taxon>ecological metagenomes</taxon>
    </lineage>
</organism>
<reference evidence="1" key="1">
    <citation type="submission" date="2019-08" db="EMBL/GenBank/DDBJ databases">
        <authorList>
            <person name="Kucharzyk K."/>
            <person name="Murdoch R.W."/>
            <person name="Higgins S."/>
            <person name="Loffler F."/>
        </authorList>
    </citation>
    <scope>NUCLEOTIDE SEQUENCE</scope>
</reference>
<protein>
    <submittedName>
        <fullName evidence="1">Uncharacterized protein</fullName>
    </submittedName>
</protein>
<sequence>MVLTIAVGFTISSVSSGSVNGYIKYKGSFKLKHDSSQDMYYNGIKVKEWKVGKKGAYIGSSEINSVKNRGGLKKTSVLRIGNNNVNSNFKAVVKFRYWNGYKYTNKYKTKTYIKKYGYANTYTVTKNWIPYSIKIYTKK</sequence>
<name>A0A644T6A0_9ZZZZ</name>
<accession>A0A644T6A0</accession>
<proteinExistence type="predicted"/>
<dbReference type="EMBL" id="VSSQ01000016">
    <property type="protein sequence ID" value="MPL62027.1"/>
    <property type="molecule type" value="Genomic_DNA"/>
</dbReference>
<evidence type="ECO:0000313" key="1">
    <source>
        <dbReference type="EMBL" id="MPL62027.1"/>
    </source>
</evidence>
<comment type="caution">
    <text evidence="1">The sequence shown here is derived from an EMBL/GenBank/DDBJ whole genome shotgun (WGS) entry which is preliminary data.</text>
</comment>
<gene>
    <name evidence="1" type="ORF">SDC9_07617</name>
</gene>
<dbReference type="AlphaFoldDB" id="A0A644T6A0"/>